<organism evidence="2 3">
    <name type="scientific">Paludisphaera borealis</name>
    <dbReference type="NCBI Taxonomy" id="1387353"/>
    <lineage>
        <taxon>Bacteria</taxon>
        <taxon>Pseudomonadati</taxon>
        <taxon>Planctomycetota</taxon>
        <taxon>Planctomycetia</taxon>
        <taxon>Isosphaerales</taxon>
        <taxon>Isosphaeraceae</taxon>
        <taxon>Paludisphaera</taxon>
    </lineage>
</organism>
<dbReference type="InterPro" id="IPR050678">
    <property type="entry name" value="DNA_Partitioning_ATPase"/>
</dbReference>
<dbReference type="PANTHER" id="PTHR13696:SF96">
    <property type="entry name" value="COBQ_COBB_MIND_PARA NUCLEOTIDE BINDING DOMAIN-CONTAINING PROTEIN"/>
    <property type="match status" value="1"/>
</dbReference>
<dbReference type="CDD" id="cd02042">
    <property type="entry name" value="ParAB_family"/>
    <property type="match status" value="1"/>
</dbReference>
<protein>
    <submittedName>
        <fullName evidence="2">Nucleotide binding domain</fullName>
    </submittedName>
</protein>
<keyword evidence="3" id="KW-1185">Reference proteome</keyword>
<dbReference type="SUPFAM" id="SSF52540">
    <property type="entry name" value="P-loop containing nucleoside triphosphate hydrolases"/>
    <property type="match status" value="1"/>
</dbReference>
<accession>A0A1U7CZB6</accession>
<feature type="domain" description="CobQ/CobB/MinD/ParA nucleotide binding" evidence="1">
    <location>
        <begin position="3"/>
        <end position="171"/>
    </location>
</feature>
<evidence type="ECO:0000313" key="2">
    <source>
        <dbReference type="EMBL" id="APW64300.1"/>
    </source>
</evidence>
<sequence>MIITIVSFKGGVGKTTTAIHLAAYLQKSGKTVLLDGDLNRSATAWAARGNDSLPFTVVDEQLGFTANDARHAVIDTAARPAPAVLKALATKVDLIIIPTTTDGLSLDALAKTVEALREVDADKFRVLLTMVPPRPARDGDIARAAFEEAGLPLFKGSIRLLKSFKTAGTQGVLVSDVKDPRASLGWDDYAEVGAELKKFAKR</sequence>
<name>A0A1U7CZB6_9BACT</name>
<geneLocation type="plasmid" evidence="3">
    <name>palbo2</name>
</geneLocation>
<dbReference type="EMBL" id="CP019084">
    <property type="protein sequence ID" value="APW64300.1"/>
    <property type="molecule type" value="Genomic_DNA"/>
</dbReference>
<evidence type="ECO:0000313" key="3">
    <source>
        <dbReference type="Proteomes" id="UP000186309"/>
    </source>
</evidence>
<dbReference type="Proteomes" id="UP000186309">
    <property type="component" value="Plasmid PALBO2"/>
</dbReference>
<dbReference type="PIRSF" id="PIRSF009320">
    <property type="entry name" value="Nuc_binding_HP_1000"/>
    <property type="match status" value="1"/>
</dbReference>
<keyword evidence="2" id="KW-0614">Plasmid</keyword>
<evidence type="ECO:0000259" key="1">
    <source>
        <dbReference type="Pfam" id="PF01656"/>
    </source>
</evidence>
<dbReference type="RefSeq" id="WP_076351832.1">
    <property type="nucleotide sequence ID" value="NZ_CP019084.1"/>
</dbReference>
<dbReference type="OrthoDB" id="9804460at2"/>
<dbReference type="InterPro" id="IPR027417">
    <property type="entry name" value="P-loop_NTPase"/>
</dbReference>
<dbReference type="KEGG" id="pbor:BSF38_20015"/>
<dbReference type="InterPro" id="IPR002586">
    <property type="entry name" value="CobQ/CobB/MinD/ParA_Nub-bd_dom"/>
</dbReference>
<dbReference type="Pfam" id="PF01656">
    <property type="entry name" value="CbiA"/>
    <property type="match status" value="1"/>
</dbReference>
<dbReference type="PANTHER" id="PTHR13696">
    <property type="entry name" value="P-LOOP CONTAINING NUCLEOSIDE TRIPHOSPHATE HYDROLASE"/>
    <property type="match status" value="1"/>
</dbReference>
<reference evidence="2 3" key="1">
    <citation type="submission" date="2016-12" db="EMBL/GenBank/DDBJ databases">
        <title>Comparative genomics of four Isosphaeraceae planctomycetes: a common pool of plasmids and glycoside hydrolase genes.</title>
        <authorList>
            <person name="Ivanova A."/>
        </authorList>
    </citation>
    <scope>NUCLEOTIDE SEQUENCE [LARGE SCALE GENOMIC DNA]</scope>
    <source>
        <strain evidence="2 3">PX4</strain>
        <plasmid evidence="3">palbo2</plasmid>
    </source>
</reference>
<dbReference type="Gene3D" id="3.40.50.300">
    <property type="entry name" value="P-loop containing nucleotide triphosphate hydrolases"/>
    <property type="match status" value="1"/>
</dbReference>
<gene>
    <name evidence="2" type="ORF">BSF38_20015</name>
</gene>
<dbReference type="AlphaFoldDB" id="A0A1U7CZB6"/>
<proteinExistence type="predicted"/>